<feature type="transmembrane region" description="Helical" evidence="1">
    <location>
        <begin position="225"/>
        <end position="244"/>
    </location>
</feature>
<name>A0A4Q9H2T0_9BURK</name>
<feature type="transmembrane region" description="Helical" evidence="1">
    <location>
        <begin position="107"/>
        <end position="126"/>
    </location>
</feature>
<evidence type="ECO:0000313" key="5">
    <source>
        <dbReference type="Proteomes" id="UP000292120"/>
    </source>
</evidence>
<keyword evidence="1" id="KW-1133">Transmembrane helix</keyword>
<feature type="domain" description="SGNH" evidence="3">
    <location>
        <begin position="410"/>
        <end position="612"/>
    </location>
</feature>
<dbReference type="InterPro" id="IPR050879">
    <property type="entry name" value="Acyltransferase_3"/>
</dbReference>
<feature type="transmembrane region" description="Helical" evidence="1">
    <location>
        <begin position="167"/>
        <end position="184"/>
    </location>
</feature>
<evidence type="ECO:0000259" key="2">
    <source>
        <dbReference type="Pfam" id="PF01757"/>
    </source>
</evidence>
<feature type="transmembrane region" description="Helical" evidence="1">
    <location>
        <begin position="319"/>
        <end position="336"/>
    </location>
</feature>
<dbReference type="PANTHER" id="PTHR23028:SF53">
    <property type="entry name" value="ACYL_TRANSF_3 DOMAIN-CONTAINING PROTEIN"/>
    <property type="match status" value="1"/>
</dbReference>
<feature type="transmembrane region" description="Helical" evidence="1">
    <location>
        <begin position="250"/>
        <end position="269"/>
    </location>
</feature>
<feature type="transmembrane region" description="Helical" evidence="1">
    <location>
        <begin position="190"/>
        <end position="213"/>
    </location>
</feature>
<dbReference type="Proteomes" id="UP000292120">
    <property type="component" value="Unassembled WGS sequence"/>
</dbReference>
<evidence type="ECO:0000259" key="3">
    <source>
        <dbReference type="Pfam" id="PF19040"/>
    </source>
</evidence>
<keyword evidence="5" id="KW-1185">Reference proteome</keyword>
<dbReference type="EMBL" id="SIXI01000001">
    <property type="protein sequence ID" value="TBO34533.1"/>
    <property type="molecule type" value="Genomic_DNA"/>
</dbReference>
<dbReference type="InterPro" id="IPR002656">
    <property type="entry name" value="Acyl_transf_3_dom"/>
</dbReference>
<dbReference type="GO" id="GO:0009103">
    <property type="term" value="P:lipopolysaccharide biosynthetic process"/>
    <property type="evidence" value="ECO:0007669"/>
    <property type="project" value="TreeGrafter"/>
</dbReference>
<dbReference type="RefSeq" id="WP_130966476.1">
    <property type="nucleotide sequence ID" value="NZ_SIXI01000001.1"/>
</dbReference>
<dbReference type="GO" id="GO:0016747">
    <property type="term" value="F:acyltransferase activity, transferring groups other than amino-acyl groups"/>
    <property type="evidence" value="ECO:0007669"/>
    <property type="project" value="InterPro"/>
</dbReference>
<dbReference type="InterPro" id="IPR043968">
    <property type="entry name" value="SGNH"/>
</dbReference>
<evidence type="ECO:0000256" key="1">
    <source>
        <dbReference type="SAM" id="Phobius"/>
    </source>
</evidence>
<organism evidence="4 5">
    <name type="scientific">Aquabacterium lacunae</name>
    <dbReference type="NCBI Taxonomy" id="2528630"/>
    <lineage>
        <taxon>Bacteria</taxon>
        <taxon>Pseudomonadati</taxon>
        <taxon>Pseudomonadota</taxon>
        <taxon>Betaproteobacteria</taxon>
        <taxon>Burkholderiales</taxon>
        <taxon>Aquabacterium</taxon>
    </lineage>
</organism>
<comment type="caution">
    <text evidence="4">The sequence shown here is derived from an EMBL/GenBank/DDBJ whole genome shotgun (WGS) entry which is preliminary data.</text>
</comment>
<dbReference type="Pfam" id="PF19040">
    <property type="entry name" value="SGNH"/>
    <property type="match status" value="1"/>
</dbReference>
<evidence type="ECO:0000313" key="4">
    <source>
        <dbReference type="EMBL" id="TBO34533.1"/>
    </source>
</evidence>
<keyword evidence="1" id="KW-0812">Transmembrane</keyword>
<feature type="transmembrane region" description="Helical" evidence="1">
    <location>
        <begin position="348"/>
        <end position="369"/>
    </location>
</feature>
<dbReference type="PANTHER" id="PTHR23028">
    <property type="entry name" value="ACETYLTRANSFERASE"/>
    <property type="match status" value="1"/>
</dbReference>
<feature type="transmembrane region" description="Helical" evidence="1">
    <location>
        <begin position="76"/>
        <end position="95"/>
    </location>
</feature>
<dbReference type="AlphaFoldDB" id="A0A4Q9H2T0"/>
<accession>A0A4Q9H2T0</accession>
<dbReference type="Pfam" id="PF01757">
    <property type="entry name" value="Acyl_transf_3"/>
    <property type="match status" value="1"/>
</dbReference>
<dbReference type="GO" id="GO:0016020">
    <property type="term" value="C:membrane"/>
    <property type="evidence" value="ECO:0007669"/>
    <property type="project" value="TreeGrafter"/>
</dbReference>
<feature type="transmembrane region" description="Helical" evidence="1">
    <location>
        <begin position="289"/>
        <end position="307"/>
    </location>
</feature>
<feature type="domain" description="Acyltransferase 3" evidence="2">
    <location>
        <begin position="8"/>
        <end position="332"/>
    </location>
</feature>
<keyword evidence="1" id="KW-0472">Membrane</keyword>
<proteinExistence type="predicted"/>
<protein>
    <submittedName>
        <fullName evidence="4">Acyltransferase</fullName>
    </submittedName>
</protein>
<keyword evidence="4" id="KW-0012">Acyltransferase</keyword>
<dbReference type="OrthoDB" id="9814807at2"/>
<keyword evidence="4" id="KW-0808">Transferase</keyword>
<gene>
    <name evidence="4" type="ORF">EYS42_03765</name>
</gene>
<reference evidence="4 5" key="1">
    <citation type="submission" date="2019-02" db="EMBL/GenBank/DDBJ databases">
        <title>Aquabacterium sp. strain KMB7.</title>
        <authorList>
            <person name="Chen W.-M."/>
        </authorList>
    </citation>
    <scope>NUCLEOTIDE SEQUENCE [LARGE SCALE GENOMIC DNA]</scope>
    <source>
        <strain evidence="4 5">KMB7</strain>
    </source>
</reference>
<sequence>MSTSKHIPEIDGLRAVAVLAVVLFHLQVPYMAGGFAGVDIFFVISGYLITSGLRQSSDMPLGTVLRDFYIRRARRLLPPLYAILLASSMLALAVMSSDRLRSFGGSVMASALSAANVFFFWGSGYFDSSSDLKPLLHNWSLGVEEQFYLVWPITYLLAQRLKWHGSHVALCIGLVGLIASEAVLRSNGSAAFFLMPLRVHEFMIGAVLAHAGAWSRPNSSRSTHALDLLTLIGMALMAWAIFTFNAHTPFPGVMALVPCVGAALVLAAAPQSRVGALLRLAPMRWLGKISYSVYLVHWPLIVFYRIISGREHLKPSARWWLLAATLLLGWLSWRWIENRWRPNQPGRNQGFVAGMLIATAVLLTLGWALQQEQWMDHRPWRSSMITPREIDLGKKKRFVLRQQVCTERGWELCDAPAPGKRNGLVIGDSHAVDAYNAFVHVRTNDHIAMSEQGGCPPHAEIDNIVLPNHPDLPKCRALNKTRFDTSHLKSFDYVVINVLMGWYTEQHLSDYLEFLHRQGIRKVIVFGQTWRASDELPELINRHGFRTEKLMPLLQSPPADQRVQDTARRLGYLYIDKTAALTSDRGFEVFDHHRVPFTYDEHHLSYEHSLRLLSKRSLDVEKYLGTP</sequence>